<keyword evidence="1" id="KW-0732">Signal</keyword>
<dbReference type="PROSITE" id="PS51257">
    <property type="entry name" value="PROKAR_LIPOPROTEIN"/>
    <property type="match status" value="1"/>
</dbReference>
<organism evidence="2 3">
    <name type="scientific">Pseudonocardia abyssalis</name>
    <dbReference type="NCBI Taxonomy" id="2792008"/>
    <lineage>
        <taxon>Bacteria</taxon>
        <taxon>Bacillati</taxon>
        <taxon>Actinomycetota</taxon>
        <taxon>Actinomycetes</taxon>
        <taxon>Pseudonocardiales</taxon>
        <taxon>Pseudonocardiaceae</taxon>
        <taxon>Pseudonocardia</taxon>
    </lineage>
</organism>
<keyword evidence="3" id="KW-1185">Reference proteome</keyword>
<evidence type="ECO:0000256" key="1">
    <source>
        <dbReference type="SAM" id="SignalP"/>
    </source>
</evidence>
<proteinExistence type="predicted"/>
<evidence type="ECO:0000313" key="3">
    <source>
        <dbReference type="Proteomes" id="UP000694287"/>
    </source>
</evidence>
<gene>
    <name evidence="2" type="ORF">I4I81_22980</name>
</gene>
<dbReference type="RefSeq" id="WP_218605240.1">
    <property type="nucleotide sequence ID" value="NZ_JADQDJ010000320.1"/>
</dbReference>
<evidence type="ECO:0000313" key="2">
    <source>
        <dbReference type="EMBL" id="MBW0137103.1"/>
    </source>
</evidence>
<name>A0ABS6UXV4_9PSEU</name>
<dbReference type="InterPro" id="IPR006626">
    <property type="entry name" value="PbH1"/>
</dbReference>
<sequence length="326" mass="33824">MRRILLAGALLVLAACSAPAPLPVAPAPITATGDCAGGVPVADGDELIEALAGAHPGTVIALAPGTYRGNFVARTTGTPDAPITLCGPREAVLDGGPVDGDYTLHLDGVAHWQLRGFTVRGGQKGVMVDGGQRVLLDGLLVEGTGDEAVHLRRHSSDNVVRGLTIRDTGLRRDKFGEGIYVGSAESNWCELTGCEPDRSDRNTIEDNTISGTTSESVDIKEGTTGGLLRGNRFDGAGMTAADAWVNVKGNGWTIAGNTGIDSPEDGFQVFEILDGWGLDNTFTGNTATVNADGYAFNITRNDERNRVSCDNTATGAGKGLTRAACT</sequence>
<feature type="signal peptide" evidence="1">
    <location>
        <begin position="1"/>
        <end position="20"/>
    </location>
</feature>
<dbReference type="Proteomes" id="UP000694287">
    <property type="component" value="Unassembled WGS sequence"/>
</dbReference>
<protein>
    <submittedName>
        <fullName evidence="2">Right-handed parallel beta-helix repeat-containing protein</fullName>
    </submittedName>
</protein>
<dbReference type="EMBL" id="JADQDK010000001">
    <property type="protein sequence ID" value="MBW0137103.1"/>
    <property type="molecule type" value="Genomic_DNA"/>
</dbReference>
<dbReference type="SMART" id="SM00710">
    <property type="entry name" value="PbH1"/>
    <property type="match status" value="6"/>
</dbReference>
<comment type="caution">
    <text evidence="2">The sequence shown here is derived from an EMBL/GenBank/DDBJ whole genome shotgun (WGS) entry which is preliminary data.</text>
</comment>
<accession>A0ABS6UXV4</accession>
<feature type="chain" id="PRO_5046392655" evidence="1">
    <location>
        <begin position="21"/>
        <end position="326"/>
    </location>
</feature>
<reference evidence="2 3" key="1">
    <citation type="submission" date="2020-11" db="EMBL/GenBank/DDBJ databases">
        <title>Pseudonocardia abyssalis sp. nov. and Pseudonocardia oceani sp. nov., description and phylogenomic analysis of two novel actinomycetes isolated from the deep Southern Ocean.</title>
        <authorList>
            <person name="Parra J."/>
        </authorList>
    </citation>
    <scope>NUCLEOTIDE SEQUENCE [LARGE SCALE GENOMIC DNA]</scope>
    <source>
        <strain evidence="2 3">KRD-168</strain>
    </source>
</reference>